<dbReference type="InterPro" id="IPR016035">
    <property type="entry name" value="Acyl_Trfase/lysoPLipase"/>
</dbReference>
<dbReference type="GO" id="GO:0016042">
    <property type="term" value="P:lipid catabolic process"/>
    <property type="evidence" value="ECO:0007669"/>
    <property type="project" value="UniProtKB-KW"/>
</dbReference>
<keyword evidence="2" id="KW-0442">Lipid degradation</keyword>
<dbReference type="SUPFAM" id="SSF52151">
    <property type="entry name" value="FabD/lysophospholipase-like"/>
    <property type="match status" value="1"/>
</dbReference>
<dbReference type="AlphaFoldDB" id="A0A6C0HK87"/>
<evidence type="ECO:0000256" key="3">
    <source>
        <dbReference type="ARBA" id="ARBA00023098"/>
    </source>
</evidence>
<organism evidence="5">
    <name type="scientific">viral metagenome</name>
    <dbReference type="NCBI Taxonomy" id="1070528"/>
    <lineage>
        <taxon>unclassified sequences</taxon>
        <taxon>metagenomes</taxon>
        <taxon>organismal metagenomes</taxon>
    </lineage>
</organism>
<keyword evidence="1" id="KW-0378">Hydrolase</keyword>
<keyword evidence="3" id="KW-0443">Lipid metabolism</keyword>
<dbReference type="GO" id="GO:0016020">
    <property type="term" value="C:membrane"/>
    <property type="evidence" value="ECO:0007669"/>
    <property type="project" value="TreeGrafter"/>
</dbReference>
<accession>A0A6C0HK87</accession>
<dbReference type="GO" id="GO:0019369">
    <property type="term" value="P:arachidonate metabolic process"/>
    <property type="evidence" value="ECO:0007669"/>
    <property type="project" value="TreeGrafter"/>
</dbReference>
<dbReference type="PROSITE" id="PS51635">
    <property type="entry name" value="PNPLA"/>
    <property type="match status" value="1"/>
</dbReference>
<dbReference type="Gene3D" id="3.40.1090.10">
    <property type="entry name" value="Cytosolic phospholipase A2 catalytic domain"/>
    <property type="match status" value="2"/>
</dbReference>
<reference evidence="5" key="1">
    <citation type="journal article" date="2020" name="Nature">
        <title>Giant virus diversity and host interactions through global metagenomics.</title>
        <authorList>
            <person name="Schulz F."/>
            <person name="Roux S."/>
            <person name="Paez-Espino D."/>
            <person name="Jungbluth S."/>
            <person name="Walsh D.A."/>
            <person name="Denef V.J."/>
            <person name="McMahon K.D."/>
            <person name="Konstantinidis K.T."/>
            <person name="Eloe-Fadrosh E.A."/>
            <person name="Kyrpides N.C."/>
            <person name="Woyke T."/>
        </authorList>
    </citation>
    <scope>NUCLEOTIDE SEQUENCE</scope>
    <source>
        <strain evidence="5">GVMAG-M-3300023184-135</strain>
    </source>
</reference>
<evidence type="ECO:0000259" key="4">
    <source>
        <dbReference type="PROSITE" id="PS51635"/>
    </source>
</evidence>
<dbReference type="InterPro" id="IPR002641">
    <property type="entry name" value="PNPLA_dom"/>
</dbReference>
<evidence type="ECO:0000256" key="2">
    <source>
        <dbReference type="ARBA" id="ARBA00022963"/>
    </source>
</evidence>
<dbReference type="GO" id="GO:0047499">
    <property type="term" value="F:calcium-independent phospholipase A2 activity"/>
    <property type="evidence" value="ECO:0007669"/>
    <property type="project" value="TreeGrafter"/>
</dbReference>
<name>A0A6C0HK87_9ZZZZ</name>
<dbReference type="PANTHER" id="PTHR24185:SF1">
    <property type="entry name" value="CALCIUM-INDEPENDENT PHOSPHOLIPASE A2-GAMMA"/>
    <property type="match status" value="1"/>
</dbReference>
<dbReference type="Pfam" id="PF01734">
    <property type="entry name" value="Patatin"/>
    <property type="match status" value="1"/>
</dbReference>
<feature type="domain" description="PNPLA" evidence="4">
    <location>
        <begin position="3"/>
        <end position="184"/>
    </location>
</feature>
<evidence type="ECO:0000313" key="5">
    <source>
        <dbReference type="EMBL" id="QHT81068.1"/>
    </source>
</evidence>
<evidence type="ECO:0000256" key="1">
    <source>
        <dbReference type="ARBA" id="ARBA00022801"/>
    </source>
</evidence>
<dbReference type="PANTHER" id="PTHR24185">
    <property type="entry name" value="CALCIUM-INDEPENDENT PHOSPHOLIPASE A2-GAMMA"/>
    <property type="match status" value="1"/>
</dbReference>
<sequence>MILALNGGGMRGALQVGALMELSCSLLDTFKDGVYGISVGAIIATYIAFGFTPADLAEIFKEWVDVPLTPPSIAALSNAYISTRGLDDGSVIRERMRHDFAKKGLDFDALRIRDAHIALHIIATDVLNVQSVTFGGSMRVWDAVRASFSLPLIFEPHEVQGRLFVDGAILCSDISTCIPVADRPKTFFLLTTRSIPSESYFEVIWSGPSTRASYGIQKRYPDRTCLIVDNETPTFDMWSNTERVTATIDRGRAAMCEFIGTHDSDFLGPSADTKNCS</sequence>
<protein>
    <recommendedName>
        <fullName evidence="4">PNPLA domain-containing protein</fullName>
    </recommendedName>
</protein>
<dbReference type="EMBL" id="MN739977">
    <property type="protein sequence ID" value="QHT81068.1"/>
    <property type="molecule type" value="Genomic_DNA"/>
</dbReference>
<proteinExistence type="predicted"/>